<keyword evidence="2" id="KW-1185">Reference proteome</keyword>
<proteinExistence type="predicted"/>
<evidence type="ECO:0000313" key="2">
    <source>
        <dbReference type="Proteomes" id="UP001295444"/>
    </source>
</evidence>
<dbReference type="AlphaFoldDB" id="A0AAD1WAX2"/>
<sequence>FRNHFDADELCVGLLDVNIDVNLDLLGLVKLTITGIDVKLALVHASTDDSNVVVLVYDGSIDATLTS</sequence>
<reference evidence="1" key="1">
    <citation type="submission" date="2022-03" db="EMBL/GenBank/DDBJ databases">
        <authorList>
            <person name="Alioto T."/>
            <person name="Alioto T."/>
            <person name="Gomez Garrido J."/>
        </authorList>
    </citation>
    <scope>NUCLEOTIDE SEQUENCE</scope>
</reference>
<name>A0AAD1WAX2_PELCU</name>
<feature type="non-terminal residue" evidence="1">
    <location>
        <position position="67"/>
    </location>
</feature>
<accession>A0AAD1WAX2</accession>
<evidence type="ECO:0000313" key="1">
    <source>
        <dbReference type="EMBL" id="CAH2302321.1"/>
    </source>
</evidence>
<dbReference type="Proteomes" id="UP001295444">
    <property type="component" value="Chromosome 06"/>
</dbReference>
<dbReference type="EMBL" id="OW240917">
    <property type="protein sequence ID" value="CAH2302321.1"/>
    <property type="molecule type" value="Genomic_DNA"/>
</dbReference>
<protein>
    <submittedName>
        <fullName evidence="1">Uncharacterized protein</fullName>
    </submittedName>
</protein>
<organism evidence="1 2">
    <name type="scientific">Pelobates cultripes</name>
    <name type="common">Western spadefoot toad</name>
    <dbReference type="NCBI Taxonomy" id="61616"/>
    <lineage>
        <taxon>Eukaryota</taxon>
        <taxon>Metazoa</taxon>
        <taxon>Chordata</taxon>
        <taxon>Craniata</taxon>
        <taxon>Vertebrata</taxon>
        <taxon>Euteleostomi</taxon>
        <taxon>Amphibia</taxon>
        <taxon>Batrachia</taxon>
        <taxon>Anura</taxon>
        <taxon>Pelobatoidea</taxon>
        <taxon>Pelobatidae</taxon>
        <taxon>Pelobates</taxon>
    </lineage>
</organism>
<gene>
    <name evidence="1" type="ORF">PECUL_23A055927</name>
</gene>
<feature type="non-terminal residue" evidence="1">
    <location>
        <position position="1"/>
    </location>
</feature>